<feature type="transmembrane region" description="Helical" evidence="4">
    <location>
        <begin position="12"/>
        <end position="29"/>
    </location>
</feature>
<keyword evidence="4" id="KW-0812">Transmembrane</keyword>
<keyword evidence="2" id="KW-0285">Flavoprotein</keyword>
<dbReference type="PANTHER" id="PTHR43567:SF1">
    <property type="entry name" value="FLAVOREDOXIN"/>
    <property type="match status" value="1"/>
</dbReference>
<dbReference type="Gene3D" id="2.30.110.10">
    <property type="entry name" value="Electron Transport, Fmn-binding Protein, Chain A"/>
    <property type="match status" value="1"/>
</dbReference>
<dbReference type="GO" id="GO:0010181">
    <property type="term" value="F:FMN binding"/>
    <property type="evidence" value="ECO:0007669"/>
    <property type="project" value="InterPro"/>
</dbReference>
<evidence type="ECO:0000256" key="2">
    <source>
        <dbReference type="ARBA" id="ARBA00022630"/>
    </source>
</evidence>
<comment type="cofactor">
    <cofactor evidence="1">
        <name>FMN</name>
        <dbReference type="ChEBI" id="CHEBI:58210"/>
    </cofactor>
</comment>
<name>B9DXX3_CLOK1</name>
<evidence type="ECO:0000313" key="6">
    <source>
        <dbReference type="EMBL" id="BAH05098.1"/>
    </source>
</evidence>
<evidence type="ECO:0000313" key="7">
    <source>
        <dbReference type="Proteomes" id="UP000007969"/>
    </source>
</evidence>
<organism evidence="6 7">
    <name type="scientific">Clostridium kluyveri (strain NBRC 12016)</name>
    <dbReference type="NCBI Taxonomy" id="583346"/>
    <lineage>
        <taxon>Bacteria</taxon>
        <taxon>Bacillati</taxon>
        <taxon>Bacillota</taxon>
        <taxon>Clostridia</taxon>
        <taxon>Eubacteriales</taxon>
        <taxon>Clostridiaceae</taxon>
        <taxon>Clostridium</taxon>
    </lineage>
</organism>
<evidence type="ECO:0000256" key="4">
    <source>
        <dbReference type="SAM" id="Phobius"/>
    </source>
</evidence>
<dbReference type="InterPro" id="IPR052174">
    <property type="entry name" value="Flavoredoxin"/>
</dbReference>
<accession>B9DXX3</accession>
<keyword evidence="4" id="KW-1133">Transmembrane helix</keyword>
<dbReference type="EMBL" id="AP009049">
    <property type="protein sequence ID" value="BAH05098.1"/>
    <property type="molecule type" value="Genomic_DNA"/>
</dbReference>
<gene>
    <name evidence="6" type="ordered locus">CKR_0047</name>
</gene>
<dbReference type="SUPFAM" id="SSF50475">
    <property type="entry name" value="FMN-binding split barrel"/>
    <property type="match status" value="1"/>
</dbReference>
<dbReference type="Proteomes" id="UP000007969">
    <property type="component" value="Chromosome"/>
</dbReference>
<comment type="similarity">
    <text evidence="3">Belongs to the flavoredoxin family.</text>
</comment>
<proteinExistence type="inferred from homology"/>
<protein>
    <recommendedName>
        <fullName evidence="5">Flavin reductase like domain-containing protein</fullName>
    </recommendedName>
</protein>
<dbReference type="GO" id="GO:0016646">
    <property type="term" value="F:oxidoreductase activity, acting on the CH-NH group of donors, NAD or NADP as acceptor"/>
    <property type="evidence" value="ECO:0007669"/>
    <property type="project" value="UniProtKB-ARBA"/>
</dbReference>
<feature type="domain" description="Flavin reductase like" evidence="5">
    <location>
        <begin position="17"/>
        <end position="154"/>
    </location>
</feature>
<evidence type="ECO:0000259" key="5">
    <source>
        <dbReference type="SMART" id="SM00903"/>
    </source>
</evidence>
<dbReference type="Pfam" id="PF01613">
    <property type="entry name" value="Flavin_Reduct"/>
    <property type="match status" value="1"/>
</dbReference>
<sequence>MDWRKNMIKKKIANIPFGPFITILAGAMVNGKPNYATLGAYGVVSQKPVLYISLKNSHYTTSGVVKNGFFSVNIPSSESIDKTDFCGCVSGNKEDKSNVFDSFYDDTGNAPMIKECPVNYLCKVIQTIPIFDFTMFIGEIVAVYANEDCLENGRPSALKVKPTVMMGSGYFDLKDRVGSIFKTYRTISTDDPK</sequence>
<dbReference type="AlphaFoldDB" id="B9DXX3"/>
<dbReference type="PANTHER" id="PTHR43567">
    <property type="entry name" value="FLAVOREDOXIN-RELATED-RELATED"/>
    <property type="match status" value="1"/>
</dbReference>
<dbReference type="InterPro" id="IPR012349">
    <property type="entry name" value="Split_barrel_FMN-bd"/>
</dbReference>
<dbReference type="HOGENOM" id="CLU_059021_5_5_9"/>
<dbReference type="InterPro" id="IPR002563">
    <property type="entry name" value="Flavin_Rdtase-like_dom"/>
</dbReference>
<reference evidence="7" key="1">
    <citation type="submission" date="2005-09" db="EMBL/GenBank/DDBJ databases">
        <title>Complete genome sequence of Clostridium kluyveri and comparative genomics of Clostridia species.</title>
        <authorList>
            <person name="Inui M."/>
            <person name="Nonaka H."/>
            <person name="Shinoda Y."/>
            <person name="Ikenaga Y."/>
            <person name="Abe M."/>
            <person name="Naito K."/>
            <person name="Vertes A.A."/>
            <person name="Yukawa H."/>
        </authorList>
    </citation>
    <scope>NUCLEOTIDE SEQUENCE [LARGE SCALE GENOMIC DNA]</scope>
    <source>
        <strain evidence="7">NBRC 12016</strain>
    </source>
</reference>
<keyword evidence="4" id="KW-0472">Membrane</keyword>
<dbReference type="SMART" id="SM00903">
    <property type="entry name" value="Flavin_Reduct"/>
    <property type="match status" value="1"/>
</dbReference>
<evidence type="ECO:0000256" key="3">
    <source>
        <dbReference type="ARBA" id="ARBA00038054"/>
    </source>
</evidence>
<dbReference type="KEGG" id="ckr:CKR_0047"/>
<evidence type="ECO:0000256" key="1">
    <source>
        <dbReference type="ARBA" id="ARBA00001917"/>
    </source>
</evidence>